<evidence type="ECO:0000313" key="2">
    <source>
        <dbReference type="EMBL" id="KAJ8940043.1"/>
    </source>
</evidence>
<evidence type="ECO:0000256" key="1">
    <source>
        <dbReference type="SAM" id="SignalP"/>
    </source>
</evidence>
<feature type="chain" id="PRO_5043395571" evidence="1">
    <location>
        <begin position="21"/>
        <end position="131"/>
    </location>
</feature>
<keyword evidence="1" id="KW-0732">Signal</keyword>
<name>A0AAV8XNI1_9CUCU</name>
<evidence type="ECO:0000313" key="3">
    <source>
        <dbReference type="Proteomes" id="UP001162156"/>
    </source>
</evidence>
<organism evidence="2 3">
    <name type="scientific">Rhamnusium bicolor</name>
    <dbReference type="NCBI Taxonomy" id="1586634"/>
    <lineage>
        <taxon>Eukaryota</taxon>
        <taxon>Metazoa</taxon>
        <taxon>Ecdysozoa</taxon>
        <taxon>Arthropoda</taxon>
        <taxon>Hexapoda</taxon>
        <taxon>Insecta</taxon>
        <taxon>Pterygota</taxon>
        <taxon>Neoptera</taxon>
        <taxon>Endopterygota</taxon>
        <taxon>Coleoptera</taxon>
        <taxon>Polyphaga</taxon>
        <taxon>Cucujiformia</taxon>
        <taxon>Chrysomeloidea</taxon>
        <taxon>Cerambycidae</taxon>
        <taxon>Lepturinae</taxon>
        <taxon>Rhagiini</taxon>
        <taxon>Rhamnusium</taxon>
    </lineage>
</organism>
<accession>A0AAV8XNI1</accession>
<dbReference type="Proteomes" id="UP001162156">
    <property type="component" value="Unassembled WGS sequence"/>
</dbReference>
<reference evidence="2" key="1">
    <citation type="journal article" date="2023" name="Insect Mol. Biol.">
        <title>Genome sequencing provides insights into the evolution of gene families encoding plant cell wall-degrading enzymes in longhorned beetles.</title>
        <authorList>
            <person name="Shin N.R."/>
            <person name="Okamura Y."/>
            <person name="Kirsch R."/>
            <person name="Pauchet Y."/>
        </authorList>
    </citation>
    <scope>NUCLEOTIDE SEQUENCE</scope>
    <source>
        <strain evidence="2">RBIC_L_NR</strain>
    </source>
</reference>
<gene>
    <name evidence="2" type="ORF">NQ314_010875</name>
</gene>
<sequence>MKKLLFIVLVLSAQGYRSNAEDIESYASIRDIVDEFIKSLKDQIPKTIPVPDQKVTVVENKLLSAYLNFFNNSLSGLDYLNVDVQYKGVLISIPTSFNLNVANLNLHLDHTSVLELLHHTSLTITSDGLTE</sequence>
<keyword evidence="3" id="KW-1185">Reference proteome</keyword>
<feature type="signal peptide" evidence="1">
    <location>
        <begin position="1"/>
        <end position="20"/>
    </location>
</feature>
<proteinExistence type="predicted"/>
<dbReference type="EMBL" id="JANEYF010003027">
    <property type="protein sequence ID" value="KAJ8940043.1"/>
    <property type="molecule type" value="Genomic_DNA"/>
</dbReference>
<dbReference type="AlphaFoldDB" id="A0AAV8XNI1"/>
<comment type="caution">
    <text evidence="2">The sequence shown here is derived from an EMBL/GenBank/DDBJ whole genome shotgun (WGS) entry which is preliminary data.</text>
</comment>
<protein>
    <submittedName>
        <fullName evidence="2">Uncharacterized protein</fullName>
    </submittedName>
</protein>